<evidence type="ECO:0000256" key="4">
    <source>
        <dbReference type="ARBA" id="ARBA00023239"/>
    </source>
</evidence>
<name>A0A2P7YL51_9PEZI</name>
<protein>
    <submittedName>
        <fullName evidence="8">HDA1 complex subunit 3</fullName>
    </submittedName>
</protein>
<evidence type="ECO:0000313" key="9">
    <source>
        <dbReference type="Proteomes" id="UP000243723"/>
    </source>
</evidence>
<keyword evidence="4" id="KW-0456">Lyase</keyword>
<organism evidence="8 9">
    <name type="scientific">Elsinoe australis</name>
    <dbReference type="NCBI Taxonomy" id="40998"/>
    <lineage>
        <taxon>Eukaryota</taxon>
        <taxon>Fungi</taxon>
        <taxon>Dikarya</taxon>
        <taxon>Ascomycota</taxon>
        <taxon>Pezizomycotina</taxon>
        <taxon>Dothideomycetes</taxon>
        <taxon>Dothideomycetidae</taxon>
        <taxon>Myriangiales</taxon>
        <taxon>Elsinoaceae</taxon>
        <taxon>Elsinoe</taxon>
    </lineage>
</organism>
<dbReference type="InterPro" id="IPR011057">
    <property type="entry name" value="Mss4-like_sf"/>
</dbReference>
<feature type="compositionally biased region" description="Low complexity" evidence="6">
    <location>
        <begin position="598"/>
        <end position="618"/>
    </location>
</feature>
<evidence type="ECO:0000256" key="2">
    <source>
        <dbReference type="ARBA" id="ARBA00022723"/>
    </source>
</evidence>
<evidence type="ECO:0000313" key="8">
    <source>
        <dbReference type="EMBL" id="PSK36703.1"/>
    </source>
</evidence>
<feature type="compositionally biased region" description="Acidic residues" evidence="6">
    <location>
        <begin position="173"/>
        <end position="182"/>
    </location>
</feature>
<dbReference type="GO" id="GO:0046872">
    <property type="term" value="F:metal ion binding"/>
    <property type="evidence" value="ECO:0007669"/>
    <property type="project" value="UniProtKB-KW"/>
</dbReference>
<evidence type="ECO:0000259" key="7">
    <source>
        <dbReference type="PROSITE" id="PS51891"/>
    </source>
</evidence>
<gene>
    <name evidence="8" type="ORF">B9Z65_1886</name>
</gene>
<feature type="region of interest" description="Disordered" evidence="6">
    <location>
        <begin position="1295"/>
        <end position="1350"/>
    </location>
</feature>
<evidence type="ECO:0000256" key="3">
    <source>
        <dbReference type="ARBA" id="ARBA00022833"/>
    </source>
</evidence>
<dbReference type="Gene3D" id="3.90.1590.10">
    <property type="entry name" value="glutathione-dependent formaldehyde- activating enzyme (gfa)"/>
    <property type="match status" value="1"/>
</dbReference>
<dbReference type="GO" id="GO:0016846">
    <property type="term" value="F:carbon-sulfur lyase activity"/>
    <property type="evidence" value="ECO:0007669"/>
    <property type="project" value="InterPro"/>
</dbReference>
<feature type="compositionally biased region" description="Polar residues" evidence="6">
    <location>
        <begin position="436"/>
        <end position="470"/>
    </location>
</feature>
<proteinExistence type="inferred from homology"/>
<dbReference type="InterPro" id="IPR038609">
    <property type="entry name" value="HDA1_su2/3_sf"/>
</dbReference>
<keyword evidence="5" id="KW-0175">Coiled coil</keyword>
<dbReference type="SUPFAM" id="SSF51316">
    <property type="entry name" value="Mss4-like"/>
    <property type="match status" value="1"/>
</dbReference>
<feature type="compositionally biased region" description="Polar residues" evidence="6">
    <location>
        <begin position="540"/>
        <end position="564"/>
    </location>
</feature>
<feature type="compositionally biased region" description="Basic and acidic residues" evidence="6">
    <location>
        <begin position="781"/>
        <end position="791"/>
    </location>
</feature>
<feature type="region of interest" description="Disordered" evidence="6">
    <location>
        <begin position="1"/>
        <end position="22"/>
    </location>
</feature>
<feature type="compositionally biased region" description="Polar residues" evidence="6">
    <location>
        <begin position="1307"/>
        <end position="1338"/>
    </location>
</feature>
<dbReference type="Gene3D" id="3.40.50.12360">
    <property type="match status" value="1"/>
</dbReference>
<feature type="region of interest" description="Disordered" evidence="6">
    <location>
        <begin position="492"/>
        <end position="527"/>
    </location>
</feature>
<feature type="compositionally biased region" description="Basic and acidic residues" evidence="6">
    <location>
        <begin position="185"/>
        <end position="207"/>
    </location>
</feature>
<feature type="region of interest" description="Disordered" evidence="6">
    <location>
        <begin position="318"/>
        <end position="401"/>
    </location>
</feature>
<feature type="compositionally biased region" description="Polar residues" evidence="6">
    <location>
        <begin position="579"/>
        <end position="589"/>
    </location>
</feature>
<feature type="domain" description="CENP-V/GFA" evidence="7">
    <location>
        <begin position="36"/>
        <end position="169"/>
    </location>
</feature>
<evidence type="ECO:0000256" key="1">
    <source>
        <dbReference type="ARBA" id="ARBA00005495"/>
    </source>
</evidence>
<dbReference type="GO" id="GO:0070823">
    <property type="term" value="C:HDA1 complex"/>
    <property type="evidence" value="ECO:0007669"/>
    <property type="project" value="InterPro"/>
</dbReference>
<dbReference type="OrthoDB" id="3647690at2759"/>
<feature type="compositionally biased region" description="Polar residues" evidence="6">
    <location>
        <begin position="889"/>
        <end position="901"/>
    </location>
</feature>
<feature type="compositionally biased region" description="Polar residues" evidence="6">
    <location>
        <begin position="920"/>
        <end position="934"/>
    </location>
</feature>
<feature type="compositionally biased region" description="Basic and acidic residues" evidence="6">
    <location>
        <begin position="695"/>
        <end position="704"/>
    </location>
</feature>
<dbReference type="Proteomes" id="UP000243723">
    <property type="component" value="Unassembled WGS sequence"/>
</dbReference>
<evidence type="ECO:0000256" key="6">
    <source>
        <dbReference type="SAM" id="MobiDB-lite"/>
    </source>
</evidence>
<dbReference type="PANTHER" id="PTHR33337:SF40">
    <property type="entry name" value="CENP-V_GFA DOMAIN-CONTAINING PROTEIN-RELATED"/>
    <property type="match status" value="1"/>
</dbReference>
<feature type="compositionally biased region" description="Low complexity" evidence="6">
    <location>
        <begin position="1630"/>
        <end position="1650"/>
    </location>
</feature>
<keyword evidence="9" id="KW-1185">Reference proteome</keyword>
<feature type="compositionally biased region" description="Low complexity" evidence="6">
    <location>
        <begin position="947"/>
        <end position="963"/>
    </location>
</feature>
<feature type="region of interest" description="Disordered" evidence="6">
    <location>
        <begin position="436"/>
        <end position="474"/>
    </location>
</feature>
<feature type="compositionally biased region" description="Basic residues" evidence="6">
    <location>
        <begin position="757"/>
        <end position="766"/>
    </location>
</feature>
<keyword evidence="2" id="KW-0479">Metal-binding</keyword>
<evidence type="ECO:0000256" key="5">
    <source>
        <dbReference type="SAM" id="Coils"/>
    </source>
</evidence>
<dbReference type="InterPro" id="IPR021006">
    <property type="entry name" value="Hda2/3"/>
</dbReference>
<feature type="region of interest" description="Disordered" evidence="6">
    <location>
        <begin position="1591"/>
        <end position="1661"/>
    </location>
</feature>
<dbReference type="STRING" id="40998.A0A2P7YL51"/>
<feature type="region of interest" description="Disordered" evidence="6">
    <location>
        <begin position="540"/>
        <end position="627"/>
    </location>
</feature>
<feature type="region of interest" description="Disordered" evidence="6">
    <location>
        <begin position="172"/>
        <end position="215"/>
    </location>
</feature>
<accession>A0A2P7YL51</accession>
<feature type="compositionally biased region" description="Polar residues" evidence="6">
    <location>
        <begin position="792"/>
        <end position="806"/>
    </location>
</feature>
<feature type="region of interest" description="Disordered" evidence="6">
    <location>
        <begin position="711"/>
        <end position="730"/>
    </location>
</feature>
<dbReference type="EMBL" id="NHZQ01000419">
    <property type="protein sequence ID" value="PSK36703.1"/>
    <property type="molecule type" value="Genomic_DNA"/>
</dbReference>
<feature type="compositionally biased region" description="Basic residues" evidence="6">
    <location>
        <begin position="334"/>
        <end position="344"/>
    </location>
</feature>
<feature type="compositionally biased region" description="Low complexity" evidence="6">
    <location>
        <begin position="500"/>
        <end position="519"/>
    </location>
</feature>
<keyword evidence="3" id="KW-0862">Zinc</keyword>
<comment type="caution">
    <text evidence="8">The sequence shown here is derived from an EMBL/GenBank/DDBJ whole genome shotgun (WGS) entry which is preliminary data.</text>
</comment>
<feature type="coiled-coil region" evidence="5">
    <location>
        <begin position="1415"/>
        <end position="1551"/>
    </location>
</feature>
<dbReference type="Pfam" id="PF04828">
    <property type="entry name" value="GFA"/>
    <property type="match status" value="1"/>
</dbReference>
<feature type="region of interest" description="Disordered" evidence="6">
    <location>
        <begin position="834"/>
        <end position="967"/>
    </location>
</feature>
<feature type="compositionally biased region" description="Polar residues" evidence="6">
    <location>
        <begin position="380"/>
        <end position="401"/>
    </location>
</feature>
<dbReference type="Pfam" id="PF11496">
    <property type="entry name" value="HDA2-3"/>
    <property type="match status" value="1"/>
</dbReference>
<feature type="compositionally biased region" description="Basic and acidic residues" evidence="6">
    <location>
        <begin position="1"/>
        <end position="10"/>
    </location>
</feature>
<feature type="region of interest" description="Disordered" evidence="6">
    <location>
        <begin position="753"/>
        <end position="806"/>
    </location>
</feature>
<feature type="compositionally biased region" description="Polar residues" evidence="6">
    <location>
        <begin position="846"/>
        <end position="867"/>
    </location>
</feature>
<dbReference type="PANTHER" id="PTHR33337">
    <property type="entry name" value="GFA DOMAIN-CONTAINING PROTEIN"/>
    <property type="match status" value="1"/>
</dbReference>
<comment type="similarity">
    <text evidence="1">Belongs to the Gfa family.</text>
</comment>
<sequence length="1661" mass="183841">MDKDQARGQETEGLSQWKQRPPYRIHEPNENFKVRYEASCHCGKVKYQLSREEPLDSKLCHCTTCQTQHAAPFQWAAIFHKEDINFSHGHHDLEWYDPTDKSIEHKLPCKVRCSFCHSPIMDEGRNMILLFPSLVHLKTDQDKANFKPRLHMFYGQRVMDIPDGLPKWSGLNDESDLIEDSPPEQIREQERKREEHRAKRRKEEESGKNYTIHESIDSPRYNNGLDFAADVAALVCLYRIMPSKRKRTYEASTSKKRRKQDDRIELGEPDVWEVDEILQENAGQYKISWASNSVTGEIYPPTWEKKGNVNQEAIQDWEEKKRQRQSGLLAEKRGRGRPVKRSSLSKKNTTPAALASNRESEQNSSPATPIPRASRRVIDSSPSIGTQQTRASQTSKQSGISTQEGAQLLEASQQSIPESLSTPEHRPIEIAVPQLRASQQDQFSYHDSSPAFPSSQIITGTAPQPEQSPISHPAPSQLLVDAAAAPDLTQKHSPYENVDTSGSGNNSTTTSAEVSSSEVRPVTVSGDSLRPIVADSLDQVTSQSYVPTTQTDSKTSNSGTTLSNIHVAPQEQVEDISDWSASSPRNPTRSARHHENRSSVSRGVESSASSGSAIEESAPVTRTGRGQATRISNWNQLELDSAPATLAATHVSETVEERDFASQSVPAANLPSAIIISSGIPEVSSFEETDVSQQPDRRHLENLRRRIPSSSIDSAILPKSQSSGVELQGSAPVQISSSQLQSHVQPGPLLQAFSLRRSQRSRRTTPKARSTSASRLGSPFHDSRESHDRSRNSINNQSDSTGSNFKTQLTTDLRNDIGAAANNGSELLRVLQARRGQQEPRDQSESGENSTFHISSGSLRQPPSQWPETFHSAPPRPATPSDLPLTPTRIMSSKSPQSAPSEPSIRIQELREAGGPITPAQRSIGMTTRSSANRAGSPAFARDARSPSAVPPAEVVPMPTAEENSTSERYLTLVPEKPQDAKRKKKALPSGIIDETASEVLEHPLQETMNSADTTMDMSAEAALSDEFIVPLFFLGTQRDSYKGEINYKRNLIEEFLSQPWPENAPIIDRARALVAKLHQITKHPDLMNEESFTQVQTDPRHKAQWDKDTSAKFRFLHFLFAQLADQNFHLVIDVEQGRLLDILDTFLTGLNVQHVRAGTQDILSQASGLRVTLLPKHIDSAEVPKADLVIGFEGSITLIGNKRKSLRSHDTGGVVPLLYLVVPKTVEHIERYLQSEPYISMSSTRRLTILIENIGLLRNEAGLRQIHDQDSQNCAVSISKWLLDGHPASDWPIDELPDLTLKDPTSDSQATTASESTQPVPASSSSKRSLEDQNTPSAKKLRINPIESEIPSTINPASLSLSAITDSEDRHAVAASEYVSEIETLRHQHTARETALRNERASLAKQLADHISALEDLQYRHEEQRALLLKTREERDTAYTSAAAAAARLAGRDEVIAKIKGERDGYKLQLEEAKAALHSHVVPEVAEVEKLKSRVEEGERERVKLESRVESARREAEYVRSLYQDASSKAASLAEEKGEIKARVGELERRATSAAAQARLASKDGANQALRLEVRRLRLEVADREKVLRGKEEEIVRLREKERGRMGTRGGSVPRSPGRLGSPMRLEPPRSSGMGSRAASPRRGSPAAGTLGTGKSKLGR</sequence>
<dbReference type="InterPro" id="IPR006913">
    <property type="entry name" value="CENP-V/GFA"/>
</dbReference>
<feature type="compositionally biased region" description="Basic and acidic residues" evidence="6">
    <location>
        <begin position="1591"/>
        <end position="1606"/>
    </location>
</feature>
<feature type="region of interest" description="Disordered" evidence="6">
    <location>
        <begin position="685"/>
        <end position="706"/>
    </location>
</feature>
<reference evidence="8 9" key="1">
    <citation type="submission" date="2017-05" db="EMBL/GenBank/DDBJ databases">
        <title>Draft genome sequence of Elsinoe australis.</title>
        <authorList>
            <person name="Cheng Q."/>
        </authorList>
    </citation>
    <scope>NUCLEOTIDE SEQUENCE [LARGE SCALE GENOMIC DNA]</scope>
    <source>
        <strain evidence="8 9">NL1</strain>
    </source>
</reference>
<dbReference type="PROSITE" id="PS51891">
    <property type="entry name" value="CENP_V_GFA"/>
    <property type="match status" value="1"/>
</dbReference>